<dbReference type="RefSeq" id="WP_162673083.1">
    <property type="nucleotide sequence ID" value="NZ_LR593886.1"/>
</dbReference>
<sequence>MGGARITKTLEKEVQASCVAWLEWWGALVIRTNSGAAQRGKRYIPFNSEEGCSDTLICLPGGRFLSLEFKKPGRDTTDRLRKAKQAAHRDRVLARGGLAFVATSIDEVRAGLMAAGYDIVNKYDPTKPSEQGSAA</sequence>
<proteinExistence type="predicted"/>
<gene>
    <name evidence="1" type="ORF">SOIL9_71250</name>
</gene>
<dbReference type="Gene3D" id="3.40.1350.10">
    <property type="match status" value="1"/>
</dbReference>
<dbReference type="GO" id="GO:0003676">
    <property type="term" value="F:nucleic acid binding"/>
    <property type="evidence" value="ECO:0007669"/>
    <property type="project" value="InterPro"/>
</dbReference>
<name>A0A6P2DNG5_9BACT</name>
<evidence type="ECO:0008006" key="3">
    <source>
        <dbReference type="Google" id="ProtNLM"/>
    </source>
</evidence>
<dbReference type="EMBL" id="LR593886">
    <property type="protein sequence ID" value="VTS03611.1"/>
    <property type="molecule type" value="Genomic_DNA"/>
</dbReference>
<keyword evidence="2" id="KW-1185">Reference proteome</keyword>
<dbReference type="AlphaFoldDB" id="A0A6P2DNG5"/>
<organism evidence="1 2">
    <name type="scientific">Gemmata massiliana</name>
    <dbReference type="NCBI Taxonomy" id="1210884"/>
    <lineage>
        <taxon>Bacteria</taxon>
        <taxon>Pseudomonadati</taxon>
        <taxon>Planctomycetota</taxon>
        <taxon>Planctomycetia</taxon>
        <taxon>Gemmatales</taxon>
        <taxon>Gemmataceae</taxon>
        <taxon>Gemmata</taxon>
    </lineage>
</organism>
<dbReference type="InterPro" id="IPR011856">
    <property type="entry name" value="tRNA_endonuc-like_dom_sf"/>
</dbReference>
<protein>
    <recommendedName>
        <fullName evidence="3">VRR-NUC domain-containing protein</fullName>
    </recommendedName>
</protein>
<dbReference type="Proteomes" id="UP000464178">
    <property type="component" value="Chromosome"/>
</dbReference>
<dbReference type="KEGG" id="gms:SOIL9_71250"/>
<evidence type="ECO:0000313" key="2">
    <source>
        <dbReference type="Proteomes" id="UP000464178"/>
    </source>
</evidence>
<reference evidence="1 2" key="1">
    <citation type="submission" date="2019-05" db="EMBL/GenBank/DDBJ databases">
        <authorList>
            <consortium name="Science for Life Laboratories"/>
        </authorList>
    </citation>
    <scope>NUCLEOTIDE SEQUENCE [LARGE SCALE GENOMIC DNA]</scope>
    <source>
        <strain evidence="1">Soil9</strain>
    </source>
</reference>
<accession>A0A6P2DNG5</accession>
<evidence type="ECO:0000313" key="1">
    <source>
        <dbReference type="EMBL" id="VTS03611.1"/>
    </source>
</evidence>